<dbReference type="Proteomes" id="UP000027821">
    <property type="component" value="Unassembled WGS sequence"/>
</dbReference>
<dbReference type="OrthoDB" id="1083028at2"/>
<evidence type="ECO:0000256" key="5">
    <source>
        <dbReference type="ARBA" id="ARBA00023136"/>
    </source>
</evidence>
<organism evidence="6 7">
    <name type="scientific">Anditalea andensis</name>
    <dbReference type="NCBI Taxonomy" id="1048983"/>
    <lineage>
        <taxon>Bacteria</taxon>
        <taxon>Pseudomonadati</taxon>
        <taxon>Bacteroidota</taxon>
        <taxon>Cytophagia</taxon>
        <taxon>Cytophagales</taxon>
        <taxon>Cytophagaceae</taxon>
        <taxon>Anditalea</taxon>
    </lineage>
</organism>
<evidence type="ECO:0000256" key="4">
    <source>
        <dbReference type="ARBA" id="ARBA00022679"/>
    </source>
</evidence>
<keyword evidence="7" id="KW-1185">Reference proteome</keyword>
<protein>
    <recommendedName>
        <fullName evidence="8">4-alpha-L-fucosyltransferase</fullName>
    </recommendedName>
</protein>
<dbReference type="AlphaFoldDB" id="A0A074KU05"/>
<accession>A0A074KU05</accession>
<dbReference type="Pfam" id="PF07429">
    <property type="entry name" value="Glyco_transf_56"/>
    <property type="match status" value="1"/>
</dbReference>
<proteinExistence type="predicted"/>
<dbReference type="RefSeq" id="WP_035074259.1">
    <property type="nucleotide sequence ID" value="NZ_JMIH01000021.1"/>
</dbReference>
<evidence type="ECO:0008006" key="8">
    <source>
        <dbReference type="Google" id="ProtNLM"/>
    </source>
</evidence>
<evidence type="ECO:0000256" key="2">
    <source>
        <dbReference type="ARBA" id="ARBA00022519"/>
    </source>
</evidence>
<evidence type="ECO:0000256" key="3">
    <source>
        <dbReference type="ARBA" id="ARBA00022676"/>
    </source>
</evidence>
<keyword evidence="5" id="KW-0472">Membrane</keyword>
<evidence type="ECO:0000256" key="1">
    <source>
        <dbReference type="ARBA" id="ARBA00022475"/>
    </source>
</evidence>
<dbReference type="InterPro" id="IPR009993">
    <property type="entry name" value="WecF"/>
</dbReference>
<dbReference type="STRING" id="1048983.EL17_11170"/>
<keyword evidence="2" id="KW-0997">Cell inner membrane</keyword>
<keyword evidence="1" id="KW-1003">Cell membrane</keyword>
<reference evidence="6 7" key="1">
    <citation type="submission" date="2014-04" db="EMBL/GenBank/DDBJ databases">
        <title>Characterization and application of a salt tolerant electro-active bacterium.</title>
        <authorList>
            <person name="Yang L."/>
            <person name="Wei S."/>
            <person name="Tay Q.X.M."/>
        </authorList>
    </citation>
    <scope>NUCLEOTIDE SEQUENCE [LARGE SCALE GENOMIC DNA]</scope>
    <source>
        <strain evidence="6 7">LY1</strain>
    </source>
</reference>
<gene>
    <name evidence="6" type="ORF">EL17_11170</name>
</gene>
<name>A0A074KU05_9BACT</name>
<dbReference type="GO" id="GO:0008417">
    <property type="term" value="F:fucosyltransferase activity"/>
    <property type="evidence" value="ECO:0007669"/>
    <property type="project" value="InterPro"/>
</dbReference>
<dbReference type="eggNOG" id="ENOG5032RNI">
    <property type="taxonomic scope" value="Bacteria"/>
</dbReference>
<evidence type="ECO:0000313" key="6">
    <source>
        <dbReference type="EMBL" id="KEO73461.1"/>
    </source>
</evidence>
<keyword evidence="3" id="KW-0328">Glycosyltransferase</keyword>
<dbReference type="GO" id="GO:0009246">
    <property type="term" value="P:enterobacterial common antigen biosynthetic process"/>
    <property type="evidence" value="ECO:0007669"/>
    <property type="project" value="InterPro"/>
</dbReference>
<sequence>MVEKENLVFLPDSPYSNWIIDRSEALLPNINQYVCLASSRKYLEFSFITNSNYVKNLSLKQANSFKRIIIHYHNESTAYFLEKNKIPFYKVIWVLWSGDLYNTPFYSKPIYQPITNKLTYVYNNRFNKKIKEIIKGLLKREGTVLHRKSFKRIKFIASPFEKDVLEARNLFSQDFVHIPFAFLSVDELFDRDLLQDLEVNGNKILIGHSGVPEGNHLEAFDIIKKFKINHIILCPLSYGNLDYINEIRTKGNTIFGTRFEPIMDFLPKKEYYNMLSQVGFAIFNNNVQQGFGNVLGLIFLGVKVFLNPSNSIYFQFKQWGIVVYNLEELTEEDLLNPLSSDQITLNKKIIIDKFNENALNEFYKGLYEIVV</sequence>
<keyword evidence="4" id="KW-0808">Transferase</keyword>
<evidence type="ECO:0000313" key="7">
    <source>
        <dbReference type="Proteomes" id="UP000027821"/>
    </source>
</evidence>
<dbReference type="EMBL" id="JMIH01000021">
    <property type="protein sequence ID" value="KEO73461.1"/>
    <property type="molecule type" value="Genomic_DNA"/>
</dbReference>
<comment type="caution">
    <text evidence="6">The sequence shown here is derived from an EMBL/GenBank/DDBJ whole genome shotgun (WGS) entry which is preliminary data.</text>
</comment>